<dbReference type="GO" id="GO:0005634">
    <property type="term" value="C:nucleus"/>
    <property type="evidence" value="ECO:0007669"/>
    <property type="project" value="UniProtKB-SubCell"/>
</dbReference>
<evidence type="ECO:0000256" key="4">
    <source>
        <dbReference type="ARBA" id="ARBA00023163"/>
    </source>
</evidence>
<evidence type="ECO:0000313" key="9">
    <source>
        <dbReference type="Proteomes" id="UP001182556"/>
    </source>
</evidence>
<accession>A0AAD9CZN2</accession>
<dbReference type="AlphaFoldDB" id="A0AAD9CZN2"/>
<evidence type="ECO:0000256" key="1">
    <source>
        <dbReference type="ARBA" id="ARBA00004123"/>
    </source>
</evidence>
<organism evidence="8 9">
    <name type="scientific">Papiliotrema laurentii</name>
    <name type="common">Cryptococcus laurentii</name>
    <dbReference type="NCBI Taxonomy" id="5418"/>
    <lineage>
        <taxon>Eukaryota</taxon>
        <taxon>Fungi</taxon>
        <taxon>Dikarya</taxon>
        <taxon>Basidiomycota</taxon>
        <taxon>Agaricomycotina</taxon>
        <taxon>Tremellomycetes</taxon>
        <taxon>Tremellales</taxon>
        <taxon>Rhynchogastremaceae</taxon>
        <taxon>Papiliotrema</taxon>
    </lineage>
</organism>
<dbReference type="Gene3D" id="2.60.40.3960">
    <property type="entry name" value="Velvet domain"/>
    <property type="match status" value="1"/>
</dbReference>
<comment type="subcellular location">
    <subcellularLocation>
        <location evidence="1">Nucleus</location>
    </subcellularLocation>
</comment>
<proteinExistence type="predicted"/>
<keyword evidence="9" id="KW-1185">Reference proteome</keyword>
<evidence type="ECO:0000259" key="7">
    <source>
        <dbReference type="PROSITE" id="PS51821"/>
    </source>
</evidence>
<keyword evidence="4" id="KW-0804">Transcription</keyword>
<protein>
    <submittedName>
        <fullName evidence="8">Velvet factor-domain-containing protein</fullName>
    </submittedName>
</protein>
<feature type="region of interest" description="Disordered" evidence="6">
    <location>
        <begin position="184"/>
        <end position="351"/>
    </location>
</feature>
<dbReference type="PANTHER" id="PTHR33572">
    <property type="entry name" value="SPORE DEVELOPMENT REGULATOR VOSA"/>
    <property type="match status" value="1"/>
</dbReference>
<dbReference type="PROSITE" id="PS51821">
    <property type="entry name" value="VELVET"/>
    <property type="match status" value="1"/>
</dbReference>
<dbReference type="InterPro" id="IPR021740">
    <property type="entry name" value="Velvet"/>
</dbReference>
<feature type="compositionally biased region" description="Low complexity" evidence="6">
    <location>
        <begin position="224"/>
        <end position="236"/>
    </location>
</feature>
<feature type="domain" description="Velvet" evidence="7">
    <location>
        <begin position="5"/>
        <end position="187"/>
    </location>
</feature>
<comment type="caution">
    <text evidence="8">The sequence shown here is derived from an EMBL/GenBank/DDBJ whole genome shotgun (WGS) entry which is preliminary data.</text>
</comment>
<evidence type="ECO:0000256" key="6">
    <source>
        <dbReference type="SAM" id="MobiDB-lite"/>
    </source>
</evidence>
<evidence type="ECO:0000256" key="3">
    <source>
        <dbReference type="ARBA" id="ARBA00023015"/>
    </source>
</evidence>
<gene>
    <name evidence="8" type="ORF">DB88DRAFT_301493</name>
</gene>
<dbReference type="InterPro" id="IPR037525">
    <property type="entry name" value="Velvet_dom"/>
</dbReference>
<sequence>MMDGAHGYRQLILKVRQQPERARLCSFKEENDTIDRRPVDPPPVVQVLTSRSDSSPIFESTSYFIRASIVHPHGTVSPTGEDEYLPVKTPTGADATAGEVIQTPERLKGLDGTYGALVIFAKLSVRVPGIFRLKFTLYNTTESGVVEITSTVSEPFEVFSPKLFKGMRESTALTRHLAGQGLKVKLRTDTTVGRQSDSRKRSHQTARTSAASTPVLSPSPPAPRISASSGPPGSSTSRDHVPMRHPGPVRHSTHQHSILGLSGPPPNPLAYMSHPPPPHPPHHALPHLPPAYSSNPSHGLPGYRSAPPPPPPSRSLVWHPTMNHRHPESSSSRGPSPVLHPNTRRRGDDGLPHMRELTARYDYTPTPPSCDLSAFSLSHDPKRPESNNTPSSMTSSRATSTSRTFSPFSAPSSASQSMSSWSSSIRSDSPGDDGIAILPSFLRTAPSISGGPSSTPVLPPPLPSFLGGGQTVISPVPMLPPIRHPEDEYAERSRPREFDKAYMTQRRSSQGH</sequence>
<feature type="compositionally biased region" description="Basic and acidic residues" evidence="6">
    <location>
        <begin position="483"/>
        <end position="500"/>
    </location>
</feature>
<reference evidence="8" key="1">
    <citation type="submission" date="2023-02" db="EMBL/GenBank/DDBJ databases">
        <title>Identification and recombinant expression of a fungal hydrolase from Papiliotrema laurentii that hydrolyzes apple cutin and clears colloidal polyester polyurethane.</title>
        <authorList>
            <consortium name="DOE Joint Genome Institute"/>
            <person name="Roman V.A."/>
            <person name="Bojanowski C."/>
            <person name="Crable B.R."/>
            <person name="Wagner D.N."/>
            <person name="Hung C.S."/>
            <person name="Nadeau L.J."/>
            <person name="Schratz L."/>
            <person name="Haridas S."/>
            <person name="Pangilinan J."/>
            <person name="Lipzen A."/>
            <person name="Na H."/>
            <person name="Yan M."/>
            <person name="Ng V."/>
            <person name="Grigoriev I.V."/>
            <person name="Spatafora J.W."/>
            <person name="Barlow D."/>
            <person name="Biffinger J."/>
            <person name="Kelley-Loughnane N."/>
            <person name="Varaljay V.A."/>
            <person name="Crookes-Goodson W.J."/>
        </authorList>
    </citation>
    <scope>NUCLEOTIDE SEQUENCE</scope>
    <source>
        <strain evidence="8">5307AH</strain>
    </source>
</reference>
<dbReference type="GO" id="GO:0030435">
    <property type="term" value="P:sporulation resulting in formation of a cellular spore"/>
    <property type="evidence" value="ECO:0007669"/>
    <property type="project" value="UniProtKB-KW"/>
</dbReference>
<dbReference type="InterPro" id="IPR038491">
    <property type="entry name" value="Velvet_dom_sf"/>
</dbReference>
<keyword evidence="5" id="KW-0539">Nucleus</keyword>
<keyword evidence="2" id="KW-0749">Sporulation</keyword>
<name>A0AAD9CZN2_PAPLA</name>
<dbReference type="PANTHER" id="PTHR33572:SF18">
    <property type="entry name" value="SPORE DEVELOPMENT REGULATOR VOSA"/>
    <property type="match status" value="1"/>
</dbReference>
<keyword evidence="3" id="KW-0805">Transcription regulation</keyword>
<feature type="compositionally biased region" description="Low complexity" evidence="6">
    <location>
        <begin position="389"/>
        <end position="428"/>
    </location>
</feature>
<evidence type="ECO:0000256" key="5">
    <source>
        <dbReference type="ARBA" id="ARBA00023242"/>
    </source>
</evidence>
<dbReference type="Pfam" id="PF11754">
    <property type="entry name" value="Velvet"/>
    <property type="match status" value="2"/>
</dbReference>
<feature type="compositionally biased region" description="Polar residues" evidence="6">
    <location>
        <begin position="205"/>
        <end position="216"/>
    </location>
</feature>
<evidence type="ECO:0000313" key="8">
    <source>
        <dbReference type="EMBL" id="KAK1923528.1"/>
    </source>
</evidence>
<evidence type="ECO:0000256" key="2">
    <source>
        <dbReference type="ARBA" id="ARBA00022969"/>
    </source>
</evidence>
<feature type="region of interest" description="Disordered" evidence="6">
    <location>
        <begin position="447"/>
        <end position="512"/>
    </location>
</feature>
<feature type="compositionally biased region" description="Pro residues" evidence="6">
    <location>
        <begin position="263"/>
        <end position="279"/>
    </location>
</feature>
<feature type="region of interest" description="Disordered" evidence="6">
    <location>
        <begin position="372"/>
        <end position="432"/>
    </location>
</feature>
<dbReference type="Proteomes" id="UP001182556">
    <property type="component" value="Unassembled WGS sequence"/>
</dbReference>
<dbReference type="EMBL" id="JAODAN010000006">
    <property type="protein sequence ID" value="KAK1923528.1"/>
    <property type="molecule type" value="Genomic_DNA"/>
</dbReference>